<evidence type="ECO:0000256" key="2">
    <source>
        <dbReference type="ARBA" id="ARBA00023012"/>
    </source>
</evidence>
<evidence type="ECO:0000256" key="1">
    <source>
        <dbReference type="ARBA" id="ARBA00022553"/>
    </source>
</evidence>
<feature type="domain" description="Response regulatory" evidence="4">
    <location>
        <begin position="175"/>
        <end position="298"/>
    </location>
</feature>
<accession>A0ABR2ZNL3</accession>
<keyword evidence="2" id="KW-0902">Two-component regulatory system</keyword>
<dbReference type="Proteomes" id="UP001437256">
    <property type="component" value="Unassembled WGS sequence"/>
</dbReference>
<protein>
    <submittedName>
        <fullName evidence="5">Chk1 protein kinase</fullName>
        <ecNumber evidence="5">2.7.13.3</ecNumber>
    </submittedName>
</protein>
<keyword evidence="1 3" id="KW-0597">Phosphoprotein</keyword>
<reference evidence="5 6" key="1">
    <citation type="submission" date="2024-05" db="EMBL/GenBank/DDBJ databases">
        <title>A draft genome resource for the thread blight pathogen Marasmius tenuissimus strain MS-2.</title>
        <authorList>
            <person name="Yulfo-Soto G.E."/>
            <person name="Baruah I.K."/>
            <person name="Amoako-Attah I."/>
            <person name="Bukari Y."/>
            <person name="Meinhardt L.W."/>
            <person name="Bailey B.A."/>
            <person name="Cohen S.P."/>
        </authorList>
    </citation>
    <scope>NUCLEOTIDE SEQUENCE [LARGE SCALE GENOMIC DNA]</scope>
    <source>
        <strain evidence="5 6">MS-2</strain>
    </source>
</reference>
<keyword evidence="5" id="KW-0418">Kinase</keyword>
<proteinExistence type="predicted"/>
<dbReference type="PANTHER" id="PTHR45339">
    <property type="entry name" value="HYBRID SIGNAL TRANSDUCTION HISTIDINE KINASE J"/>
    <property type="match status" value="1"/>
</dbReference>
<dbReference type="InterPro" id="IPR011006">
    <property type="entry name" value="CheY-like_superfamily"/>
</dbReference>
<dbReference type="Gene3D" id="3.40.50.2300">
    <property type="match status" value="1"/>
</dbReference>
<dbReference type="SUPFAM" id="SSF52172">
    <property type="entry name" value="CheY-like"/>
    <property type="match status" value="1"/>
</dbReference>
<dbReference type="PANTHER" id="PTHR45339:SF1">
    <property type="entry name" value="HYBRID SIGNAL TRANSDUCTION HISTIDINE KINASE J"/>
    <property type="match status" value="1"/>
</dbReference>
<dbReference type="PROSITE" id="PS50110">
    <property type="entry name" value="RESPONSE_REGULATORY"/>
    <property type="match status" value="1"/>
</dbReference>
<evidence type="ECO:0000256" key="3">
    <source>
        <dbReference type="PROSITE-ProRule" id="PRU00169"/>
    </source>
</evidence>
<keyword evidence="5" id="KW-0808">Transferase</keyword>
<dbReference type="SMART" id="SM00448">
    <property type="entry name" value="REC"/>
    <property type="match status" value="1"/>
</dbReference>
<dbReference type="Pfam" id="PF00072">
    <property type="entry name" value="Response_reg"/>
    <property type="match status" value="1"/>
</dbReference>
<dbReference type="EMBL" id="JBBXMP010000085">
    <property type="protein sequence ID" value="KAL0063246.1"/>
    <property type="molecule type" value="Genomic_DNA"/>
</dbReference>
<evidence type="ECO:0000313" key="5">
    <source>
        <dbReference type="EMBL" id="KAL0063246.1"/>
    </source>
</evidence>
<organism evidence="5 6">
    <name type="scientific">Marasmius tenuissimus</name>
    <dbReference type="NCBI Taxonomy" id="585030"/>
    <lineage>
        <taxon>Eukaryota</taxon>
        <taxon>Fungi</taxon>
        <taxon>Dikarya</taxon>
        <taxon>Basidiomycota</taxon>
        <taxon>Agaricomycotina</taxon>
        <taxon>Agaricomycetes</taxon>
        <taxon>Agaricomycetidae</taxon>
        <taxon>Agaricales</taxon>
        <taxon>Marasmiineae</taxon>
        <taxon>Marasmiaceae</taxon>
        <taxon>Marasmius</taxon>
    </lineage>
</organism>
<evidence type="ECO:0000313" key="6">
    <source>
        <dbReference type="Proteomes" id="UP001437256"/>
    </source>
</evidence>
<dbReference type="EC" id="2.7.13.3" evidence="5"/>
<dbReference type="GO" id="GO:0004673">
    <property type="term" value="F:protein histidine kinase activity"/>
    <property type="evidence" value="ECO:0007669"/>
    <property type="project" value="UniProtKB-EC"/>
</dbReference>
<evidence type="ECO:0000259" key="4">
    <source>
        <dbReference type="PROSITE" id="PS50110"/>
    </source>
</evidence>
<dbReference type="CDD" id="cd17546">
    <property type="entry name" value="REC_hyHK_CKI1_RcsC-like"/>
    <property type="match status" value="1"/>
</dbReference>
<gene>
    <name evidence="5" type="primary">CHK1_2</name>
    <name evidence="5" type="ORF">AAF712_009848</name>
</gene>
<name>A0ABR2ZNL3_9AGAR</name>
<sequence length="303" mass="33622">MNGYTHDIEKLRSVLMNTRPPHILVCSSSPTTLTLFRHMFGGFLVYLVSSIHEAEAYIRSLTNPIRPLDFVILDDQSESRADNLAGFLHSLKYPTLTETKIVHLYTPTTSLSGRAIFGTSTSGVVKMTKPPRKAKMLQTLAGLKNLPNTITAKPTSDVMKAMDELVASQRTLYGNVLIAEDNPIAQNLLVKQLERYQLNVVATGNGEEALAEWESHEPGYFSVALFDHHMPICDGVEATKRLRVMEKKRKASIMLPVVALSADCQESTKQLCLSAGMNAFFSKPLRKNDLTSLLSMFGQPPRI</sequence>
<comment type="caution">
    <text evidence="5">The sequence shown here is derived from an EMBL/GenBank/DDBJ whole genome shotgun (WGS) entry which is preliminary data.</text>
</comment>
<keyword evidence="6" id="KW-1185">Reference proteome</keyword>
<dbReference type="InterPro" id="IPR001789">
    <property type="entry name" value="Sig_transdc_resp-reg_receiver"/>
</dbReference>
<feature type="modified residue" description="4-aspartylphosphate" evidence="3">
    <location>
        <position position="227"/>
    </location>
</feature>